<accession>A0A5P8NY34</accession>
<dbReference type="Proteomes" id="UP000326944">
    <property type="component" value="Chromosome"/>
</dbReference>
<feature type="chain" id="PRO_5024888151" evidence="1">
    <location>
        <begin position="19"/>
        <end position="90"/>
    </location>
</feature>
<keyword evidence="3" id="KW-1185">Reference proteome</keyword>
<sequence>MKLRVLISFLFVVATTFAAVHELEHIDVEHHSSSTCMVCIVDHNLVSADNSSNMFFIELLYTKEISSNLNNFSFHIKKYDNHSNAPPFIF</sequence>
<dbReference type="KEGG" id="sulg:FJR48_00680"/>
<evidence type="ECO:0000313" key="3">
    <source>
        <dbReference type="Proteomes" id="UP000326944"/>
    </source>
</evidence>
<evidence type="ECO:0000313" key="2">
    <source>
        <dbReference type="EMBL" id="QFR48316.1"/>
    </source>
</evidence>
<feature type="signal peptide" evidence="1">
    <location>
        <begin position="1"/>
        <end position="18"/>
    </location>
</feature>
<evidence type="ECO:0000256" key="1">
    <source>
        <dbReference type="SAM" id="SignalP"/>
    </source>
</evidence>
<keyword evidence="1" id="KW-0732">Signal</keyword>
<dbReference type="RefSeq" id="WP_152306259.1">
    <property type="nucleotide sequence ID" value="NZ_CP043617.1"/>
</dbReference>
<dbReference type="OrthoDB" id="5334764at2"/>
<dbReference type="AlphaFoldDB" id="A0A5P8NY34"/>
<reference evidence="2 3" key="1">
    <citation type="submission" date="2019-09" db="EMBL/GenBank/DDBJ databases">
        <title>Sulfurimonas gotlandica sp. nov., a chemoautotrophic and psychrotolerant epsilonproteobacterium isolated from a pelagic redoxcline, and an emended description of the genus Sulfurimonas.</title>
        <authorList>
            <person name="Wang S."/>
            <person name="Jiang L."/>
            <person name="Shao S."/>
        </authorList>
    </citation>
    <scope>NUCLEOTIDE SEQUENCE [LARGE SCALE GENOMIC DNA]</scope>
    <source>
        <strain evidence="2 3">GYSZ_1</strain>
    </source>
</reference>
<organism evidence="2 3">
    <name type="scientific">Sulfurimonas lithotrophica</name>
    <dbReference type="NCBI Taxonomy" id="2590022"/>
    <lineage>
        <taxon>Bacteria</taxon>
        <taxon>Pseudomonadati</taxon>
        <taxon>Campylobacterota</taxon>
        <taxon>Epsilonproteobacteria</taxon>
        <taxon>Campylobacterales</taxon>
        <taxon>Sulfurimonadaceae</taxon>
        <taxon>Sulfurimonas</taxon>
    </lineage>
</organism>
<proteinExistence type="predicted"/>
<dbReference type="EMBL" id="CP043617">
    <property type="protein sequence ID" value="QFR48316.1"/>
    <property type="molecule type" value="Genomic_DNA"/>
</dbReference>
<name>A0A5P8NY34_9BACT</name>
<protein>
    <submittedName>
        <fullName evidence="2">Uncharacterized protein</fullName>
    </submittedName>
</protein>
<gene>
    <name evidence="2" type="ORF">FJR48_00680</name>
</gene>